<dbReference type="AlphaFoldDB" id="A0A4R1FGH1"/>
<dbReference type="RefSeq" id="WP_067458293.1">
    <property type="nucleotide sequence ID" value="NZ_SMFR01000008.1"/>
</dbReference>
<organism evidence="1 2">
    <name type="scientific">Nocardia alba</name>
    <dbReference type="NCBI Taxonomy" id="225051"/>
    <lineage>
        <taxon>Bacteria</taxon>
        <taxon>Bacillati</taxon>
        <taxon>Actinomycetota</taxon>
        <taxon>Actinomycetes</taxon>
        <taxon>Mycobacteriales</taxon>
        <taxon>Nocardiaceae</taxon>
        <taxon>Nocardia</taxon>
    </lineage>
</organism>
<dbReference type="EMBL" id="SMFR01000008">
    <property type="protein sequence ID" value="TCJ89931.1"/>
    <property type="molecule type" value="Genomic_DNA"/>
</dbReference>
<dbReference type="Proteomes" id="UP000294856">
    <property type="component" value="Unassembled WGS sequence"/>
</dbReference>
<evidence type="ECO:0000313" key="2">
    <source>
        <dbReference type="Proteomes" id="UP000294856"/>
    </source>
</evidence>
<accession>A0A4R1FGH1</accession>
<gene>
    <name evidence="1" type="ORF">DFR71_6221</name>
</gene>
<dbReference type="STRING" id="1210063.GCA_001612665_05802"/>
<name>A0A4R1FGH1_9NOCA</name>
<reference evidence="1 2" key="1">
    <citation type="submission" date="2019-03" db="EMBL/GenBank/DDBJ databases">
        <title>Genomic Encyclopedia of Type Strains, Phase IV (KMG-IV): sequencing the most valuable type-strain genomes for metagenomic binning, comparative biology and taxonomic classification.</title>
        <authorList>
            <person name="Goeker M."/>
        </authorList>
    </citation>
    <scope>NUCLEOTIDE SEQUENCE [LARGE SCALE GENOMIC DNA]</scope>
    <source>
        <strain evidence="1 2">DSM 44684</strain>
    </source>
</reference>
<sequence>MTTAPISAFPATDPRHYTGEFADYWEDREDLASFAVAAVLAAESVRATLLGHHRRAGDLLAAAERGLPSDPAVARSWASELWALRSALVAGPDPEQNAPMWLRGAHLADALIENLYTPDDLVLEWHLDRTRTAPLWRRRATSRDAREYLLSVQYDPTDRYTLGVLALDRQAGRVQLLRTIYIGGAFGDSAGRWLVVDTADTTLSPALRPHKALSTTERDLLARAADLSAIEDSWVEEFDQLMGRWMRTLIEAGAA</sequence>
<comment type="caution">
    <text evidence="1">The sequence shown here is derived from an EMBL/GenBank/DDBJ whole genome shotgun (WGS) entry which is preliminary data.</text>
</comment>
<proteinExistence type="predicted"/>
<protein>
    <submittedName>
        <fullName evidence="1">Uncharacterized protein</fullName>
    </submittedName>
</protein>
<evidence type="ECO:0000313" key="1">
    <source>
        <dbReference type="EMBL" id="TCJ89931.1"/>
    </source>
</evidence>
<keyword evidence="2" id="KW-1185">Reference proteome</keyword>